<accession>A0ABS7RGU6</accession>
<evidence type="ECO:0000313" key="3">
    <source>
        <dbReference type="Proteomes" id="UP000754710"/>
    </source>
</evidence>
<reference evidence="2 3" key="1">
    <citation type="submission" date="2021-08" db="EMBL/GenBank/DDBJ databases">
        <title>Nocardioides bacterium WL0053 sp. nov., isolated from the sediment.</title>
        <authorList>
            <person name="Wang L."/>
            <person name="Zhang D."/>
            <person name="Zhang A."/>
        </authorList>
    </citation>
    <scope>NUCLEOTIDE SEQUENCE [LARGE SCALE GENOMIC DNA]</scope>
    <source>
        <strain evidence="2 3">WL0053</strain>
    </source>
</reference>
<sequence length="33" mass="3472">MVSRSSSNHDTQAGAAASGRATARREKGEFFST</sequence>
<feature type="compositionally biased region" description="Basic and acidic residues" evidence="1">
    <location>
        <begin position="23"/>
        <end position="33"/>
    </location>
</feature>
<dbReference type="EMBL" id="JAIEZQ010000001">
    <property type="protein sequence ID" value="MBY9074256.1"/>
    <property type="molecule type" value="Genomic_DNA"/>
</dbReference>
<evidence type="ECO:0000256" key="1">
    <source>
        <dbReference type="SAM" id="MobiDB-lite"/>
    </source>
</evidence>
<dbReference type="Proteomes" id="UP000754710">
    <property type="component" value="Unassembled WGS sequence"/>
</dbReference>
<protein>
    <submittedName>
        <fullName evidence="2">Uncharacterized protein</fullName>
    </submittedName>
</protein>
<evidence type="ECO:0000313" key="2">
    <source>
        <dbReference type="EMBL" id="MBY9074256.1"/>
    </source>
</evidence>
<name>A0ABS7RGU6_9ACTN</name>
<keyword evidence="3" id="KW-1185">Reference proteome</keyword>
<feature type="compositionally biased region" description="Polar residues" evidence="1">
    <location>
        <begin position="1"/>
        <end position="11"/>
    </location>
</feature>
<proteinExistence type="predicted"/>
<organism evidence="2 3">
    <name type="scientific">Nocardioides jiangsuensis</name>
    <dbReference type="NCBI Taxonomy" id="2866161"/>
    <lineage>
        <taxon>Bacteria</taxon>
        <taxon>Bacillati</taxon>
        <taxon>Actinomycetota</taxon>
        <taxon>Actinomycetes</taxon>
        <taxon>Propionibacteriales</taxon>
        <taxon>Nocardioidaceae</taxon>
        <taxon>Nocardioides</taxon>
    </lineage>
</organism>
<comment type="caution">
    <text evidence="2">The sequence shown here is derived from an EMBL/GenBank/DDBJ whole genome shotgun (WGS) entry which is preliminary data.</text>
</comment>
<gene>
    <name evidence="2" type="ORF">K1X13_05410</name>
</gene>
<feature type="region of interest" description="Disordered" evidence="1">
    <location>
        <begin position="1"/>
        <end position="33"/>
    </location>
</feature>